<reference evidence="7" key="1">
    <citation type="submission" date="2021-12" db="EMBL/GenBank/DDBJ databases">
        <authorList>
            <person name="Rodrigo-Torres L."/>
            <person name="Arahal R. D."/>
            <person name="Lucena T."/>
        </authorList>
    </citation>
    <scope>NUCLEOTIDE SEQUENCE</scope>
    <source>
        <strain evidence="7">CECT 8419</strain>
    </source>
</reference>
<dbReference type="Pfam" id="PF07980">
    <property type="entry name" value="SusD_RagB"/>
    <property type="match status" value="1"/>
</dbReference>
<keyword evidence="4" id="KW-0472">Membrane</keyword>
<evidence type="ECO:0000256" key="1">
    <source>
        <dbReference type="ARBA" id="ARBA00004442"/>
    </source>
</evidence>
<comment type="similarity">
    <text evidence="2">Belongs to the SusD family.</text>
</comment>
<evidence type="ECO:0000256" key="3">
    <source>
        <dbReference type="ARBA" id="ARBA00022729"/>
    </source>
</evidence>
<feature type="domain" description="RagB/SusD" evidence="6">
    <location>
        <begin position="312"/>
        <end position="403"/>
    </location>
</feature>
<dbReference type="InterPro" id="IPR011990">
    <property type="entry name" value="TPR-like_helical_dom_sf"/>
</dbReference>
<dbReference type="Gene3D" id="1.25.40.390">
    <property type="match status" value="1"/>
</dbReference>
<sequence length="431" mass="47114">MRTLLYVFLLCLCTACELDEQFDPNGPSIASVLNNATPAELNLLATGIEADMRVGYASYVTATGTIARELYIFDADPRNTEDLLGKEELTLDANTFYITAPFASRYTVVKVANVLLQALDNTTLVTDAEKAGYRAFANTIKAYMLSQVLDMLGTNGIRVDVADPENLGPFLSESASYDAILGLLDEANAQLSGAEFTFTLSDGFAGFNTPESFSEFNRAIAARVATRAARYEAALDYVNASFLDLSGDLEEGVEHVFSTNPGDLLNPLFKTPGQSGDQLVVHPRIIGNATEGDNRLDKFRQREQTAGQDGLNGQFETALYESATSPIDIIRNEELVLIYAEANINLGNLEEGVAALNVVRNAAGLDDYSGAMTQEALIDELLYQRCYSLWGEGHRMFDLRRYGRLNADFLPIDRSGDDVFTQFPIPLSEGI</sequence>
<evidence type="ECO:0000256" key="2">
    <source>
        <dbReference type="ARBA" id="ARBA00006275"/>
    </source>
</evidence>
<evidence type="ECO:0000256" key="5">
    <source>
        <dbReference type="ARBA" id="ARBA00023237"/>
    </source>
</evidence>
<dbReference type="EMBL" id="CAKLPZ010000003">
    <property type="protein sequence ID" value="CAH1001618.1"/>
    <property type="molecule type" value="Genomic_DNA"/>
</dbReference>
<dbReference type="InterPro" id="IPR012944">
    <property type="entry name" value="SusD_RagB_dom"/>
</dbReference>
<dbReference type="SUPFAM" id="SSF48452">
    <property type="entry name" value="TPR-like"/>
    <property type="match status" value="1"/>
</dbReference>
<comment type="subcellular location">
    <subcellularLocation>
        <location evidence="1">Cell outer membrane</location>
    </subcellularLocation>
</comment>
<dbReference type="Proteomes" id="UP000837803">
    <property type="component" value="Unassembled WGS sequence"/>
</dbReference>
<dbReference type="RefSeq" id="WP_238751467.1">
    <property type="nucleotide sequence ID" value="NZ_CAKLPZ010000003.1"/>
</dbReference>
<organism evidence="7 8">
    <name type="scientific">Neolewinella maritima</name>
    <dbReference type="NCBI Taxonomy" id="1383882"/>
    <lineage>
        <taxon>Bacteria</taxon>
        <taxon>Pseudomonadati</taxon>
        <taxon>Bacteroidota</taxon>
        <taxon>Saprospiria</taxon>
        <taxon>Saprospirales</taxon>
        <taxon>Lewinellaceae</taxon>
        <taxon>Neolewinella</taxon>
    </lineage>
</organism>
<protein>
    <recommendedName>
        <fullName evidence="6">RagB/SusD domain-containing protein</fullName>
    </recommendedName>
</protein>
<keyword evidence="3" id="KW-0732">Signal</keyword>
<evidence type="ECO:0000259" key="6">
    <source>
        <dbReference type="Pfam" id="PF07980"/>
    </source>
</evidence>
<gene>
    <name evidence="7" type="ORF">LEM8419_02523</name>
</gene>
<accession>A0ABN8FAZ2</accession>
<dbReference type="CDD" id="cd08977">
    <property type="entry name" value="SusD"/>
    <property type="match status" value="1"/>
</dbReference>
<name>A0ABN8FAZ2_9BACT</name>
<keyword evidence="5" id="KW-0998">Cell outer membrane</keyword>
<evidence type="ECO:0000313" key="8">
    <source>
        <dbReference type="Proteomes" id="UP000837803"/>
    </source>
</evidence>
<evidence type="ECO:0000313" key="7">
    <source>
        <dbReference type="EMBL" id="CAH1001618.1"/>
    </source>
</evidence>
<proteinExistence type="inferred from homology"/>
<keyword evidence="8" id="KW-1185">Reference proteome</keyword>
<evidence type="ECO:0000256" key="4">
    <source>
        <dbReference type="ARBA" id="ARBA00023136"/>
    </source>
</evidence>
<comment type="caution">
    <text evidence="7">The sequence shown here is derived from an EMBL/GenBank/DDBJ whole genome shotgun (WGS) entry which is preliminary data.</text>
</comment>